<dbReference type="Proteomes" id="UP000219050">
    <property type="component" value="Plasmid pDY25-B"/>
</dbReference>
<keyword evidence="3" id="KW-0804">Transcription</keyword>
<dbReference type="InterPro" id="IPR008920">
    <property type="entry name" value="TF_FadR/GntR_C"/>
</dbReference>
<keyword evidence="1" id="KW-0805">Transcription regulation</keyword>
<dbReference type="PANTHER" id="PTHR43537">
    <property type="entry name" value="TRANSCRIPTIONAL REGULATOR, GNTR FAMILY"/>
    <property type="match status" value="1"/>
</dbReference>
<dbReference type="AlphaFoldDB" id="A0A291M451"/>
<dbReference type="KEGG" id="cmag:CBW24_16705"/>
<dbReference type="SMART" id="SM00895">
    <property type="entry name" value="FCD"/>
    <property type="match status" value="1"/>
</dbReference>
<name>A0A291M451_9RHOB</name>
<accession>A0A291M451</accession>
<keyword evidence="6" id="KW-1185">Reference proteome</keyword>
<dbReference type="Gene3D" id="1.10.10.10">
    <property type="entry name" value="Winged helix-like DNA-binding domain superfamily/Winged helix DNA-binding domain"/>
    <property type="match status" value="1"/>
</dbReference>
<organism evidence="5 6">
    <name type="scientific">Pacificitalea manganoxidans</name>
    <dbReference type="NCBI Taxonomy" id="1411902"/>
    <lineage>
        <taxon>Bacteria</taxon>
        <taxon>Pseudomonadati</taxon>
        <taxon>Pseudomonadota</taxon>
        <taxon>Alphaproteobacteria</taxon>
        <taxon>Rhodobacterales</taxon>
        <taxon>Paracoccaceae</taxon>
        <taxon>Pacificitalea</taxon>
    </lineage>
</organism>
<evidence type="ECO:0000256" key="1">
    <source>
        <dbReference type="ARBA" id="ARBA00023015"/>
    </source>
</evidence>
<dbReference type="InterPro" id="IPR036388">
    <property type="entry name" value="WH-like_DNA-bd_sf"/>
</dbReference>
<gene>
    <name evidence="5" type="ORF">CBW24_16705</name>
</gene>
<dbReference type="EMBL" id="CP021406">
    <property type="protein sequence ID" value="ATI43773.1"/>
    <property type="molecule type" value="Genomic_DNA"/>
</dbReference>
<proteinExistence type="predicted"/>
<dbReference type="GO" id="GO:0003677">
    <property type="term" value="F:DNA binding"/>
    <property type="evidence" value="ECO:0007669"/>
    <property type="project" value="UniProtKB-KW"/>
</dbReference>
<reference evidence="5 6" key="1">
    <citation type="submission" date="2017-05" db="EMBL/GenBank/DDBJ databases">
        <title>Comparative genomic and metabolic analysis of manganese-oxidizing mechanisms in Celeribater manganoxidans DY25T: its adaption to the environment of polymetallic nodule.</title>
        <authorList>
            <person name="Wang X."/>
        </authorList>
    </citation>
    <scope>NUCLEOTIDE SEQUENCE [LARGE SCALE GENOMIC DNA]</scope>
    <source>
        <strain evidence="5 6">DY25</strain>
        <plasmid evidence="6">pdy25-b</plasmid>
    </source>
</reference>
<dbReference type="SUPFAM" id="SSF46785">
    <property type="entry name" value="Winged helix' DNA-binding domain"/>
    <property type="match status" value="1"/>
</dbReference>
<dbReference type="SUPFAM" id="SSF48008">
    <property type="entry name" value="GntR ligand-binding domain-like"/>
    <property type="match status" value="1"/>
</dbReference>
<dbReference type="InterPro" id="IPR011711">
    <property type="entry name" value="GntR_C"/>
</dbReference>
<dbReference type="PANTHER" id="PTHR43537:SF20">
    <property type="entry name" value="HTH-TYPE TRANSCRIPTIONAL REPRESSOR GLAR"/>
    <property type="match status" value="1"/>
</dbReference>
<dbReference type="InterPro" id="IPR036390">
    <property type="entry name" value="WH_DNA-bd_sf"/>
</dbReference>
<geneLocation type="plasmid" evidence="6">
    <name>pdy25-b</name>
</geneLocation>
<evidence type="ECO:0000313" key="5">
    <source>
        <dbReference type="EMBL" id="ATI43773.1"/>
    </source>
</evidence>
<evidence type="ECO:0000313" key="6">
    <source>
        <dbReference type="Proteomes" id="UP000219050"/>
    </source>
</evidence>
<dbReference type="InterPro" id="IPR000524">
    <property type="entry name" value="Tscrpt_reg_HTH_GntR"/>
</dbReference>
<keyword evidence="5" id="KW-0614">Plasmid</keyword>
<feature type="domain" description="HTH gntR-type" evidence="4">
    <location>
        <begin position="23"/>
        <end position="90"/>
    </location>
</feature>
<dbReference type="Pfam" id="PF00392">
    <property type="entry name" value="GntR"/>
    <property type="match status" value="1"/>
</dbReference>
<evidence type="ECO:0000256" key="3">
    <source>
        <dbReference type="ARBA" id="ARBA00023163"/>
    </source>
</evidence>
<dbReference type="GO" id="GO:0003700">
    <property type="term" value="F:DNA-binding transcription factor activity"/>
    <property type="evidence" value="ECO:0007669"/>
    <property type="project" value="InterPro"/>
</dbReference>
<keyword evidence="2" id="KW-0238">DNA-binding</keyword>
<protein>
    <recommendedName>
        <fullName evidence="4">HTH gntR-type domain-containing protein</fullName>
    </recommendedName>
</protein>
<evidence type="ECO:0000259" key="4">
    <source>
        <dbReference type="PROSITE" id="PS50949"/>
    </source>
</evidence>
<evidence type="ECO:0000256" key="2">
    <source>
        <dbReference type="ARBA" id="ARBA00023125"/>
    </source>
</evidence>
<sequence>MHKNRENVNFSRWQNMGETKKSVSRTAQTYERIRYAIISAEIFPGERLKIDELCKRFDASSGAIREALSRLSSDGLVLAEPQKGFVVAPIARRDLIELSEVRSVIEMRCLEQSIRNGGVAWEVAVLSARHELNAVSHARILPETGEYKDYYLRHQKFHDALVSACPNACWLEIRSLLYLRSERYRRIAMPVDETGRSVEKEHNEIADLALAHDVDGAVAAIERHIQNTTDMMLRANLPELASE</sequence>
<dbReference type="SMART" id="SM00345">
    <property type="entry name" value="HTH_GNTR"/>
    <property type="match status" value="1"/>
</dbReference>
<dbReference type="Gene3D" id="1.20.120.530">
    <property type="entry name" value="GntR ligand-binding domain-like"/>
    <property type="match status" value="1"/>
</dbReference>
<dbReference type="PROSITE" id="PS50949">
    <property type="entry name" value="HTH_GNTR"/>
    <property type="match status" value="1"/>
</dbReference>
<dbReference type="CDD" id="cd07377">
    <property type="entry name" value="WHTH_GntR"/>
    <property type="match status" value="1"/>
</dbReference>
<dbReference type="Pfam" id="PF07729">
    <property type="entry name" value="FCD"/>
    <property type="match status" value="1"/>
</dbReference>